<feature type="compositionally biased region" description="Polar residues" evidence="1">
    <location>
        <begin position="1"/>
        <end position="16"/>
    </location>
</feature>
<reference evidence="2" key="1">
    <citation type="journal article" date="2020" name="Nat. Commun.">
        <title>Large-scale genome sequencing of mycorrhizal fungi provides insights into the early evolution of symbiotic traits.</title>
        <authorList>
            <person name="Miyauchi S."/>
            <person name="Kiss E."/>
            <person name="Kuo A."/>
            <person name="Drula E."/>
            <person name="Kohler A."/>
            <person name="Sanchez-Garcia M."/>
            <person name="Morin E."/>
            <person name="Andreopoulos B."/>
            <person name="Barry K.W."/>
            <person name="Bonito G."/>
            <person name="Buee M."/>
            <person name="Carver A."/>
            <person name="Chen C."/>
            <person name="Cichocki N."/>
            <person name="Clum A."/>
            <person name="Culley D."/>
            <person name="Crous P.W."/>
            <person name="Fauchery L."/>
            <person name="Girlanda M."/>
            <person name="Hayes R.D."/>
            <person name="Keri Z."/>
            <person name="LaButti K."/>
            <person name="Lipzen A."/>
            <person name="Lombard V."/>
            <person name="Magnuson J."/>
            <person name="Maillard F."/>
            <person name="Murat C."/>
            <person name="Nolan M."/>
            <person name="Ohm R.A."/>
            <person name="Pangilinan J."/>
            <person name="Pereira M.F."/>
            <person name="Perotto S."/>
            <person name="Peter M."/>
            <person name="Pfister S."/>
            <person name="Riley R."/>
            <person name="Sitrit Y."/>
            <person name="Stielow J.B."/>
            <person name="Szollosi G."/>
            <person name="Zifcakova L."/>
            <person name="Stursova M."/>
            <person name="Spatafora J.W."/>
            <person name="Tedersoo L."/>
            <person name="Vaario L.M."/>
            <person name="Yamada A."/>
            <person name="Yan M."/>
            <person name="Wang P."/>
            <person name="Xu J."/>
            <person name="Bruns T."/>
            <person name="Baldrian P."/>
            <person name="Vilgalys R."/>
            <person name="Dunand C."/>
            <person name="Henrissat B."/>
            <person name="Grigoriev I.V."/>
            <person name="Hibbett D."/>
            <person name="Nagy L.G."/>
            <person name="Martin F.M."/>
        </authorList>
    </citation>
    <scope>NUCLEOTIDE SEQUENCE</scope>
    <source>
        <strain evidence="2">UP504</strain>
    </source>
</reference>
<protein>
    <submittedName>
        <fullName evidence="2">Uncharacterized protein</fullName>
    </submittedName>
</protein>
<keyword evidence="3" id="KW-1185">Reference proteome</keyword>
<proteinExistence type="predicted"/>
<evidence type="ECO:0000313" key="3">
    <source>
        <dbReference type="Proteomes" id="UP000886523"/>
    </source>
</evidence>
<feature type="region of interest" description="Disordered" evidence="1">
    <location>
        <begin position="1"/>
        <end position="142"/>
    </location>
</feature>
<organism evidence="2 3">
    <name type="scientific">Hydnum rufescens UP504</name>
    <dbReference type="NCBI Taxonomy" id="1448309"/>
    <lineage>
        <taxon>Eukaryota</taxon>
        <taxon>Fungi</taxon>
        <taxon>Dikarya</taxon>
        <taxon>Basidiomycota</taxon>
        <taxon>Agaricomycotina</taxon>
        <taxon>Agaricomycetes</taxon>
        <taxon>Cantharellales</taxon>
        <taxon>Hydnaceae</taxon>
        <taxon>Hydnum</taxon>
    </lineage>
</organism>
<evidence type="ECO:0000313" key="2">
    <source>
        <dbReference type="EMBL" id="KAF9512730.1"/>
    </source>
</evidence>
<sequence length="253" mass="27427">MYQPNQSNHPPSQDLDQSTEDPSPPRRRNFAGQLSVPQLPGAMERVSRQRLEELEYSNHLGHTQQTLNPYPGADPASRPRYQDTSRHWPGQPQSDFSSQHPQHYQFAPHYGPPGHHASHPPGTPLASPLSSATQYAGPGIAGAPNSTSRAVFSYGGPTGVRSPKPVMPVGSGKSAAPSFSRMIRPPSMHSQLLRNYACAVPALTFLAFGKTNGGARPGQGKGLRILLTAFPNNPCLSTLPLRTHKCMRPRIPL</sequence>
<feature type="compositionally biased region" description="Polar residues" evidence="1">
    <location>
        <begin position="91"/>
        <end position="102"/>
    </location>
</feature>
<dbReference type="AlphaFoldDB" id="A0A9P6AWM7"/>
<accession>A0A9P6AWM7</accession>
<dbReference type="EMBL" id="MU128982">
    <property type="protein sequence ID" value="KAF9512730.1"/>
    <property type="molecule type" value="Genomic_DNA"/>
</dbReference>
<dbReference type="Proteomes" id="UP000886523">
    <property type="component" value="Unassembled WGS sequence"/>
</dbReference>
<comment type="caution">
    <text evidence="2">The sequence shown here is derived from an EMBL/GenBank/DDBJ whole genome shotgun (WGS) entry which is preliminary data.</text>
</comment>
<gene>
    <name evidence="2" type="ORF">BS47DRAFT_1030799</name>
</gene>
<evidence type="ECO:0000256" key="1">
    <source>
        <dbReference type="SAM" id="MobiDB-lite"/>
    </source>
</evidence>
<name>A0A9P6AWM7_9AGAM</name>